<evidence type="ECO:0000313" key="2">
    <source>
        <dbReference type="EMBL" id="GAA4710872.1"/>
    </source>
</evidence>
<dbReference type="EMBL" id="BAABKM010000002">
    <property type="protein sequence ID" value="GAA4710872.1"/>
    <property type="molecule type" value="Genomic_DNA"/>
</dbReference>
<reference evidence="3" key="1">
    <citation type="journal article" date="2019" name="Int. J. Syst. Evol. Microbiol.">
        <title>The Global Catalogue of Microorganisms (GCM) 10K type strain sequencing project: providing services to taxonomists for standard genome sequencing and annotation.</title>
        <authorList>
            <consortium name="The Broad Institute Genomics Platform"/>
            <consortium name="The Broad Institute Genome Sequencing Center for Infectious Disease"/>
            <person name="Wu L."/>
            <person name="Ma J."/>
        </authorList>
    </citation>
    <scope>NUCLEOTIDE SEQUENCE [LARGE SCALE GENOMIC DNA]</scope>
    <source>
        <strain evidence="3">JCM 18531</strain>
    </source>
</reference>
<protein>
    <submittedName>
        <fullName evidence="2">PD40 domain-containing protein</fullName>
    </submittedName>
</protein>
<dbReference type="InterPro" id="IPR011042">
    <property type="entry name" value="6-blade_b-propeller_TolB-like"/>
</dbReference>
<proteinExistence type="predicted"/>
<gene>
    <name evidence="2" type="ORF">GCM10023349_32280</name>
</gene>
<dbReference type="Gene3D" id="2.120.10.30">
    <property type="entry name" value="TolB, C-terminal domain"/>
    <property type="match status" value="1"/>
</dbReference>
<dbReference type="Proteomes" id="UP001499974">
    <property type="component" value="Unassembled WGS sequence"/>
</dbReference>
<organism evidence="2 3">
    <name type="scientific">Nocardioides conyzicola</name>
    <dbReference type="NCBI Taxonomy" id="1651781"/>
    <lineage>
        <taxon>Bacteria</taxon>
        <taxon>Bacillati</taxon>
        <taxon>Actinomycetota</taxon>
        <taxon>Actinomycetes</taxon>
        <taxon>Propionibacteriales</taxon>
        <taxon>Nocardioidaceae</taxon>
        <taxon>Nocardioides</taxon>
    </lineage>
</organism>
<dbReference type="RefSeq" id="WP_345522422.1">
    <property type="nucleotide sequence ID" value="NZ_BAABKM010000002.1"/>
</dbReference>
<evidence type="ECO:0000313" key="3">
    <source>
        <dbReference type="Proteomes" id="UP001499974"/>
    </source>
</evidence>
<evidence type="ECO:0000256" key="1">
    <source>
        <dbReference type="SAM" id="SignalP"/>
    </source>
</evidence>
<name>A0ABP8XLP6_9ACTN</name>
<sequence>MNQRTRIALFATVAVVTVGGVSAYAVTSAADYQQRHHRSPTVPVVPDPPDPHAPHHVATGPRIVFRHTGIDDHIGLVASVPLDDPGGPRTFTQVACDRVDATEDRASCLRIERGVVTTYSLTEYDADWRPVEEVSLPGIPSRTRLSPDGRLVASTTFVSGHSYMQVGFSTATEIRDFGGGSHGNLEKFDLVIDGDHVAPRDRNVWGVTFVDDTTFYATVGTGGETYLVRGDLAARTLTSVADHVECPSLSPDGTRIGFKQATRRDGQTWWTPAVLDLSTGERTVLAGETRNVDDQVEWLDEDTLLYGLARDDQPGVTDVWELDTRADAEPRLLIEQAWSPAVVR</sequence>
<feature type="signal peptide" evidence="1">
    <location>
        <begin position="1"/>
        <end position="23"/>
    </location>
</feature>
<keyword evidence="1" id="KW-0732">Signal</keyword>
<dbReference type="SUPFAM" id="SSF82171">
    <property type="entry name" value="DPP6 N-terminal domain-like"/>
    <property type="match status" value="1"/>
</dbReference>
<feature type="chain" id="PRO_5047358510" evidence="1">
    <location>
        <begin position="24"/>
        <end position="344"/>
    </location>
</feature>
<comment type="caution">
    <text evidence="2">The sequence shown here is derived from an EMBL/GenBank/DDBJ whole genome shotgun (WGS) entry which is preliminary data.</text>
</comment>
<keyword evidence="3" id="KW-1185">Reference proteome</keyword>
<accession>A0ABP8XLP6</accession>